<reference evidence="3" key="2">
    <citation type="submission" date="2016-10" db="EMBL/GenBank/DDBJ databases">
        <authorList>
            <person name="de Groot N.N."/>
        </authorList>
    </citation>
    <scope>NUCLEOTIDE SEQUENCE [LARGE SCALE GENOMIC DNA]</scope>
    <source>
        <strain evidence="3">ATCC 20501</strain>
    </source>
</reference>
<dbReference type="EMBL" id="FOME01000021">
    <property type="protein sequence ID" value="SFF18606.1"/>
    <property type="molecule type" value="Genomic_DNA"/>
</dbReference>
<keyword evidence="5" id="KW-1185">Reference proteome</keyword>
<evidence type="ECO:0000313" key="6">
    <source>
        <dbReference type="Proteomes" id="UP000236729"/>
    </source>
</evidence>
<dbReference type="InterPro" id="IPR025295">
    <property type="entry name" value="eCIS_core_dom"/>
</dbReference>
<dbReference type="Proteomes" id="UP000199690">
    <property type="component" value="Unassembled WGS sequence"/>
</dbReference>
<reference evidence="5 6" key="1">
    <citation type="submission" date="2016-10" db="EMBL/GenBank/DDBJ databases">
        <authorList>
            <person name="Varghese N."/>
            <person name="Submissions S."/>
        </authorList>
    </citation>
    <scope>NUCLEOTIDE SEQUENCE [LARGE SCALE GENOMIC DNA]</scope>
    <source>
        <strain evidence="6">ATCC 20501</strain>
        <strain evidence="4 5">CGMCC 4.3529</strain>
    </source>
</reference>
<dbReference type="RefSeq" id="WP_093358453.1">
    <property type="nucleotide sequence ID" value="NZ_FNVB01000003.1"/>
</dbReference>
<feature type="compositionally biased region" description="Low complexity" evidence="1">
    <location>
        <begin position="20"/>
        <end position="31"/>
    </location>
</feature>
<evidence type="ECO:0000313" key="4">
    <source>
        <dbReference type="EMBL" id="SFF18606.1"/>
    </source>
</evidence>
<feature type="domain" description="eCIS core" evidence="2">
    <location>
        <begin position="77"/>
        <end position="147"/>
    </location>
</feature>
<proteinExistence type="predicted"/>
<dbReference type="AlphaFoldDB" id="A0A1H5ZII0"/>
<dbReference type="Pfam" id="PF13699">
    <property type="entry name" value="eCIS_core"/>
    <property type="match status" value="1"/>
</dbReference>
<organism evidence="3 6">
    <name type="scientific">Saccharopolyspora kobensis</name>
    <dbReference type="NCBI Taxonomy" id="146035"/>
    <lineage>
        <taxon>Bacteria</taxon>
        <taxon>Bacillati</taxon>
        <taxon>Actinomycetota</taxon>
        <taxon>Actinomycetes</taxon>
        <taxon>Pseudonocardiales</taxon>
        <taxon>Pseudonocardiaceae</taxon>
        <taxon>Saccharopolyspora</taxon>
    </lineage>
</organism>
<dbReference type="Proteomes" id="UP000236729">
    <property type="component" value="Unassembled WGS sequence"/>
</dbReference>
<feature type="region of interest" description="Disordered" evidence="1">
    <location>
        <begin position="145"/>
        <end position="168"/>
    </location>
</feature>
<dbReference type="EMBL" id="FNVB01000003">
    <property type="protein sequence ID" value="SEG35900.1"/>
    <property type="molecule type" value="Genomic_DNA"/>
</dbReference>
<evidence type="ECO:0000313" key="3">
    <source>
        <dbReference type="EMBL" id="SEG35900.1"/>
    </source>
</evidence>
<accession>A0A1H5ZII0</accession>
<protein>
    <recommendedName>
        <fullName evidence="2">eCIS core domain-containing protein</fullName>
    </recommendedName>
</protein>
<feature type="compositionally biased region" description="Basic and acidic residues" evidence="1">
    <location>
        <begin position="1"/>
        <end position="19"/>
    </location>
</feature>
<gene>
    <name evidence="3" type="ORF">SAMN02982929_01826</name>
    <name evidence="4" type="ORF">SAMN05216506_12185</name>
</gene>
<evidence type="ECO:0000259" key="2">
    <source>
        <dbReference type="Pfam" id="PF13699"/>
    </source>
</evidence>
<evidence type="ECO:0000313" key="5">
    <source>
        <dbReference type="Proteomes" id="UP000199690"/>
    </source>
</evidence>
<evidence type="ECO:0000256" key="1">
    <source>
        <dbReference type="SAM" id="MobiDB-lite"/>
    </source>
</evidence>
<name>A0A1H5ZII0_9PSEU</name>
<feature type="region of interest" description="Disordered" evidence="1">
    <location>
        <begin position="1"/>
        <end position="31"/>
    </location>
</feature>
<sequence length="389" mass="42217">MREHDNAERESASKARPVETDTTGPATAPGSAAHVLHLQRTLGNAAVARMIGAQHSDEAQVQRSTVHDVLRSPGQALDTSVRTDMESRFGADFSNVRLHTDTTAQRSAAEIGARAYTSGNHIVVGAGGADDHTLAHELTHVLQQRSGPVSGTDNGDGLKVSDPSDRFEREAEATATRITRGEAAVQRAERGGQQAMTIRLQHDPAEKHLHGPPDEAVLQRAQPGRGVSSNQMTNDQWFASSYSTHASVIDPSRDGAAANLATTQNIPGTADEEAQHAEDVLIGYLRANLDRFQLHRTNHIVVTVTKSPCTSESREGLPATSKKSKGCTEAIRDLVRNGLQDDQNRTYWFRITLIVEHLYQPQVAGGKRASEKALDALEETGYVDVRRER</sequence>
<accession>A0A1I2GPK6</accession>